<keyword evidence="2 6" id="KW-0732">Signal</keyword>
<evidence type="ECO:0000256" key="3">
    <source>
        <dbReference type="ARBA" id="ARBA00023136"/>
    </source>
</evidence>
<dbReference type="PANTHER" id="PTHR43649">
    <property type="entry name" value="ARABINOSE-BINDING PROTEIN-RELATED"/>
    <property type="match status" value="1"/>
</dbReference>
<feature type="chain" id="PRO_5046400981" evidence="6">
    <location>
        <begin position="21"/>
        <end position="431"/>
    </location>
</feature>
<evidence type="ECO:0000256" key="4">
    <source>
        <dbReference type="ARBA" id="ARBA00023139"/>
    </source>
</evidence>
<name>A0ABW4L6E8_9MICO</name>
<evidence type="ECO:0000256" key="5">
    <source>
        <dbReference type="ARBA" id="ARBA00023288"/>
    </source>
</evidence>
<keyword evidence="3" id="KW-0472">Membrane</keyword>
<comment type="caution">
    <text evidence="7">The sequence shown here is derived from an EMBL/GenBank/DDBJ whole genome shotgun (WGS) entry which is preliminary data.</text>
</comment>
<feature type="signal peptide" evidence="6">
    <location>
        <begin position="1"/>
        <end position="20"/>
    </location>
</feature>
<dbReference type="PROSITE" id="PS51257">
    <property type="entry name" value="PROKAR_LIPOPROTEIN"/>
    <property type="match status" value="1"/>
</dbReference>
<dbReference type="Gene3D" id="3.40.190.10">
    <property type="entry name" value="Periplasmic binding protein-like II"/>
    <property type="match status" value="2"/>
</dbReference>
<dbReference type="Proteomes" id="UP001597277">
    <property type="component" value="Unassembled WGS sequence"/>
</dbReference>
<dbReference type="InterPro" id="IPR006059">
    <property type="entry name" value="SBP"/>
</dbReference>
<evidence type="ECO:0000313" key="7">
    <source>
        <dbReference type="EMBL" id="MFD1718757.1"/>
    </source>
</evidence>
<accession>A0ABW4L6E8</accession>
<dbReference type="SUPFAM" id="SSF53850">
    <property type="entry name" value="Periplasmic binding protein-like II"/>
    <property type="match status" value="1"/>
</dbReference>
<dbReference type="InterPro" id="IPR050490">
    <property type="entry name" value="Bact_solute-bd_prot1"/>
</dbReference>
<reference evidence="8" key="1">
    <citation type="journal article" date="2019" name="Int. J. Syst. Evol. Microbiol.">
        <title>The Global Catalogue of Microorganisms (GCM) 10K type strain sequencing project: providing services to taxonomists for standard genome sequencing and annotation.</title>
        <authorList>
            <consortium name="The Broad Institute Genomics Platform"/>
            <consortium name="The Broad Institute Genome Sequencing Center for Infectious Disease"/>
            <person name="Wu L."/>
            <person name="Ma J."/>
        </authorList>
    </citation>
    <scope>NUCLEOTIDE SEQUENCE [LARGE SCALE GENOMIC DNA]</scope>
    <source>
        <strain evidence="8">JCM 17130</strain>
    </source>
</reference>
<keyword evidence="8" id="KW-1185">Reference proteome</keyword>
<keyword evidence="5" id="KW-0449">Lipoprotein</keyword>
<dbReference type="Pfam" id="PF01547">
    <property type="entry name" value="SBP_bac_1"/>
    <property type="match status" value="1"/>
</dbReference>
<evidence type="ECO:0000313" key="8">
    <source>
        <dbReference type="Proteomes" id="UP001597277"/>
    </source>
</evidence>
<gene>
    <name evidence="7" type="ORF">ACFSE6_12990</name>
</gene>
<keyword evidence="4" id="KW-0564">Palmitate</keyword>
<dbReference type="RefSeq" id="WP_388007692.1">
    <property type="nucleotide sequence ID" value="NZ_JBHUEE010000007.1"/>
</dbReference>
<protein>
    <submittedName>
        <fullName evidence="7">ABC transporter substrate-binding protein</fullName>
    </submittedName>
</protein>
<dbReference type="EMBL" id="JBHUEE010000007">
    <property type="protein sequence ID" value="MFD1718757.1"/>
    <property type="molecule type" value="Genomic_DNA"/>
</dbReference>
<organism evidence="7 8">
    <name type="scientific">Georgenia deserti</name>
    <dbReference type="NCBI Taxonomy" id="2093781"/>
    <lineage>
        <taxon>Bacteria</taxon>
        <taxon>Bacillati</taxon>
        <taxon>Actinomycetota</taxon>
        <taxon>Actinomycetes</taxon>
        <taxon>Micrococcales</taxon>
        <taxon>Bogoriellaceae</taxon>
        <taxon>Georgenia</taxon>
    </lineage>
</organism>
<proteinExistence type="predicted"/>
<sequence>MKLSRRAVAVTGAASLIALAGCSSGGASDGSVEIDFLVDNSTDTVAAAEALIEAFEAEHSDISVTLETRPGGGEGDNIIKTRLSTGEMADVFIYNTGSLLQALNPDSQLVDMSDQPWAGELDEDFVTTVSTDDGMYGNAWGATFGGGILYNRAIYDELGLEVPRSWDEFMANNETIAAESDAAPIIQTYGSTYTSQLFVLGDFGNVHTADPDWAQEYTAGNRRYAEEPALAGFRHHQEVYEAGFFNEDFASAEDADGARMLAEGAGAHYPMLSSLIAQIRQVSPDAVDDIGFFPIPAEDPENTTATIWQATGTYVPRTTEGEEREAAMTFVEFLTSETGCEIQNEHLIAAGPYPGTCELPEDAPPLLTDLESYVDDGRSAPALEFLSPIKGPNLEHILVEVGSGIRGAEEAAARYDEDVVNQARQLGIEGW</sequence>
<evidence type="ECO:0000256" key="6">
    <source>
        <dbReference type="SAM" id="SignalP"/>
    </source>
</evidence>
<evidence type="ECO:0000256" key="2">
    <source>
        <dbReference type="ARBA" id="ARBA00022729"/>
    </source>
</evidence>
<keyword evidence="1" id="KW-1003">Cell membrane</keyword>
<evidence type="ECO:0000256" key="1">
    <source>
        <dbReference type="ARBA" id="ARBA00022475"/>
    </source>
</evidence>
<dbReference type="PANTHER" id="PTHR43649:SF33">
    <property type="entry name" value="POLYGALACTURONAN_RHAMNOGALACTURONAN-BINDING PROTEIN YTCQ"/>
    <property type="match status" value="1"/>
</dbReference>